<evidence type="ECO:0000256" key="1">
    <source>
        <dbReference type="SAM" id="MobiDB-lite"/>
    </source>
</evidence>
<protein>
    <recommendedName>
        <fullName evidence="3">DUF7598 domain-containing protein</fullName>
    </recommendedName>
</protein>
<feature type="region of interest" description="Disordered" evidence="1">
    <location>
        <begin position="151"/>
        <end position="191"/>
    </location>
</feature>
<feature type="compositionally biased region" description="Low complexity" evidence="1">
    <location>
        <begin position="153"/>
        <end position="162"/>
    </location>
</feature>
<sequence length="191" mass="20849">MNMKQAGRGFLVLNVIRVFNIIALLDVVAASWIMLVMTVKTSNFFFFDGVSHFITSTIGIFLIVSELSLFKKYFEDYWPLLCPTTGLPMWRVVISSGCLSAIMGGFNIVASLIFSTKDKTARQIRAHGATTITNPYEKRLSLPSSIGKQDLHPTTAAPPTAANHVSPSAFLSATLRSPNPSSQNPNPTTPI</sequence>
<organism evidence="4 5">
    <name type="scientific">Monilinia fructicola</name>
    <name type="common">Brown rot fungus</name>
    <name type="synonym">Ciboria fructicola</name>
    <dbReference type="NCBI Taxonomy" id="38448"/>
    <lineage>
        <taxon>Eukaryota</taxon>
        <taxon>Fungi</taxon>
        <taxon>Dikarya</taxon>
        <taxon>Ascomycota</taxon>
        <taxon>Pezizomycotina</taxon>
        <taxon>Leotiomycetes</taxon>
        <taxon>Helotiales</taxon>
        <taxon>Sclerotiniaceae</taxon>
        <taxon>Monilinia</taxon>
    </lineage>
</organism>
<keyword evidence="2" id="KW-0812">Transmembrane</keyword>
<keyword evidence="2" id="KW-1133">Transmembrane helix</keyword>
<proteinExistence type="predicted"/>
<feature type="compositionally biased region" description="Low complexity" evidence="1">
    <location>
        <begin position="177"/>
        <end position="191"/>
    </location>
</feature>
<dbReference type="VEuPathDB" id="FungiDB:MFRU_026g00670"/>
<evidence type="ECO:0000313" key="5">
    <source>
        <dbReference type="Proteomes" id="UP000322873"/>
    </source>
</evidence>
<gene>
    <name evidence="4" type="ORF">EYC84_001456</name>
</gene>
<dbReference type="AlphaFoldDB" id="A0A5M9JUB6"/>
<evidence type="ECO:0000259" key="3">
    <source>
        <dbReference type="Pfam" id="PF24535"/>
    </source>
</evidence>
<feature type="domain" description="DUF7598" evidence="3">
    <location>
        <begin position="9"/>
        <end position="87"/>
    </location>
</feature>
<feature type="transmembrane region" description="Helical" evidence="2">
    <location>
        <begin position="49"/>
        <end position="70"/>
    </location>
</feature>
<evidence type="ECO:0000256" key="2">
    <source>
        <dbReference type="SAM" id="Phobius"/>
    </source>
</evidence>
<feature type="transmembrane region" description="Helical" evidence="2">
    <location>
        <begin position="12"/>
        <end position="37"/>
    </location>
</feature>
<evidence type="ECO:0000313" key="4">
    <source>
        <dbReference type="EMBL" id="KAA8571456.1"/>
    </source>
</evidence>
<comment type="caution">
    <text evidence="4">The sequence shown here is derived from an EMBL/GenBank/DDBJ whole genome shotgun (WGS) entry which is preliminary data.</text>
</comment>
<dbReference type="Proteomes" id="UP000322873">
    <property type="component" value="Unassembled WGS sequence"/>
</dbReference>
<accession>A0A5M9JUB6</accession>
<dbReference type="Pfam" id="PF24535">
    <property type="entry name" value="DUF7598"/>
    <property type="match status" value="1"/>
</dbReference>
<feature type="transmembrane region" description="Helical" evidence="2">
    <location>
        <begin position="90"/>
        <end position="115"/>
    </location>
</feature>
<name>A0A5M9JUB6_MONFR</name>
<dbReference type="EMBL" id="VICG01000005">
    <property type="protein sequence ID" value="KAA8571456.1"/>
    <property type="molecule type" value="Genomic_DNA"/>
</dbReference>
<reference evidence="4 5" key="1">
    <citation type="submission" date="2019-06" db="EMBL/GenBank/DDBJ databases">
        <title>Genome Sequence of the Brown Rot Fungal Pathogen Monilinia fructicola.</title>
        <authorList>
            <person name="De Miccolis Angelini R.M."/>
            <person name="Landi L."/>
            <person name="Abate D."/>
            <person name="Pollastro S."/>
            <person name="Romanazzi G."/>
            <person name="Faretra F."/>
        </authorList>
    </citation>
    <scope>NUCLEOTIDE SEQUENCE [LARGE SCALE GENOMIC DNA]</scope>
    <source>
        <strain evidence="4 5">Mfrc123</strain>
    </source>
</reference>
<keyword evidence="5" id="KW-1185">Reference proteome</keyword>
<keyword evidence="2" id="KW-0472">Membrane</keyword>
<dbReference type="InterPro" id="IPR056019">
    <property type="entry name" value="DUF7598"/>
</dbReference>
<feature type="compositionally biased region" description="Polar residues" evidence="1">
    <location>
        <begin position="163"/>
        <end position="176"/>
    </location>
</feature>